<evidence type="ECO:0000313" key="3">
    <source>
        <dbReference type="EMBL" id="TMW58445.1"/>
    </source>
</evidence>
<dbReference type="InterPro" id="IPR006597">
    <property type="entry name" value="Sel1-like"/>
</dbReference>
<dbReference type="InterPro" id="IPR050767">
    <property type="entry name" value="Sel1_AlgK"/>
</dbReference>
<organism evidence="3 4">
    <name type="scientific">Pythium oligandrum</name>
    <name type="common">Mycoparasitic fungus</name>
    <dbReference type="NCBI Taxonomy" id="41045"/>
    <lineage>
        <taxon>Eukaryota</taxon>
        <taxon>Sar</taxon>
        <taxon>Stramenopiles</taxon>
        <taxon>Oomycota</taxon>
        <taxon>Peronosporomycetes</taxon>
        <taxon>Pythiales</taxon>
        <taxon>Pythiaceae</taxon>
        <taxon>Pythium</taxon>
    </lineage>
</organism>
<dbReference type="PANTHER" id="PTHR11102">
    <property type="entry name" value="SEL-1-LIKE PROTEIN"/>
    <property type="match status" value="1"/>
</dbReference>
<feature type="signal peptide" evidence="2">
    <location>
        <begin position="1"/>
        <end position="24"/>
    </location>
</feature>
<evidence type="ECO:0000313" key="4">
    <source>
        <dbReference type="Proteomes" id="UP000794436"/>
    </source>
</evidence>
<dbReference type="Proteomes" id="UP000794436">
    <property type="component" value="Unassembled WGS sequence"/>
</dbReference>
<protein>
    <submittedName>
        <fullName evidence="3">Uncharacterized protein</fullName>
    </submittedName>
</protein>
<dbReference type="InterPro" id="IPR011990">
    <property type="entry name" value="TPR-like_helical_dom_sf"/>
</dbReference>
<comment type="similarity">
    <text evidence="1">Belongs to the sel-1 family.</text>
</comment>
<gene>
    <name evidence="3" type="ORF">Poli38472_010004</name>
</gene>
<keyword evidence="2" id="KW-0732">Signal</keyword>
<dbReference type="PANTHER" id="PTHR11102:SF147">
    <property type="entry name" value="SEL1L ADAPTOR SUBUNIT OF ERAD E3 UBIQUITIN LIGASE"/>
    <property type="match status" value="1"/>
</dbReference>
<evidence type="ECO:0000256" key="1">
    <source>
        <dbReference type="ARBA" id="ARBA00038101"/>
    </source>
</evidence>
<evidence type="ECO:0000256" key="2">
    <source>
        <dbReference type="SAM" id="SignalP"/>
    </source>
</evidence>
<dbReference type="SMART" id="SM00671">
    <property type="entry name" value="SEL1"/>
    <property type="match status" value="10"/>
</dbReference>
<keyword evidence="4" id="KW-1185">Reference proteome</keyword>
<dbReference type="Gene3D" id="1.25.40.10">
    <property type="entry name" value="Tetratricopeptide repeat domain"/>
    <property type="match status" value="3"/>
</dbReference>
<dbReference type="GO" id="GO:0005789">
    <property type="term" value="C:endoplasmic reticulum membrane"/>
    <property type="evidence" value="ECO:0007669"/>
    <property type="project" value="TreeGrafter"/>
</dbReference>
<dbReference type="AlphaFoldDB" id="A0A8K1C8W8"/>
<dbReference type="SUPFAM" id="SSF81901">
    <property type="entry name" value="HCP-like"/>
    <property type="match status" value="4"/>
</dbReference>
<comment type="caution">
    <text evidence="3">The sequence shown here is derived from an EMBL/GenBank/DDBJ whole genome shotgun (WGS) entry which is preliminary data.</text>
</comment>
<feature type="chain" id="PRO_5035453359" evidence="2">
    <location>
        <begin position="25"/>
        <end position="722"/>
    </location>
</feature>
<dbReference type="Pfam" id="PF08238">
    <property type="entry name" value="Sel1"/>
    <property type="match status" value="10"/>
</dbReference>
<name>A0A8K1C8W8_PYTOL</name>
<dbReference type="OrthoDB" id="206966at2759"/>
<reference evidence="3" key="1">
    <citation type="submission" date="2019-03" db="EMBL/GenBank/DDBJ databases">
        <title>Long read genome sequence of the mycoparasitic Pythium oligandrum ATCC 38472 isolated from sugarbeet rhizosphere.</title>
        <authorList>
            <person name="Gaulin E."/>
        </authorList>
    </citation>
    <scope>NUCLEOTIDE SEQUENCE</scope>
    <source>
        <strain evidence="3">ATCC 38472_TT</strain>
    </source>
</reference>
<sequence length="722" mass="79341">MVFKRIAIAVAVCCGVISSTAVVATTPQNDLVLTGSPLEDDLRRIQTEYSSIYPLTDAVLSSTSSPATRREALVELGDIFFYGNNTVAASVNGTLALSFFEKAAELGDPRAQFHLGVAYSYGFWGFQRDEAMAMTQYYFSSLGQHMGAVMALGHRHLLGIHAPKNCESAVRYYEVAANKAMELREANLSQPAIYDLPYRRLKNVHETQHKKNIPSDSAIVDYYQFSADKGDPEATINLATLHFYGARGLSQDVIRAAELFQKAYDLGASGSAYNLGHLYNHGIGVKQDNATAFKYLQEASEEGNMAAQNELAYMYLHGKGTTRNHEKALSLFKAAAKQGSTEAFYNLGVLHLQGAGSVKSRDPEYEVAHGYFQVAAHQGHTLSSHKLAHMSLHGIGTSRSCKNAVDSFKHVAERGEWDRMMARAFKDFKNQDYEAAFMKYAVMAQQGYEVAQHNAAYLLDYGFLTSLIPSAVVVSSSLSSDEMTHGAIQLYKLAAIQGNVDANLKIGDFYYYGRGDHAVDYAKASAHYSLASKRANAQAMFNLGLMYEHGVGVQQDFHLAKRFFDKAIEAHSDARVPATLALWKLKTHMWVVSWKRWWDELVGNVPPSTPATMSPPEPEVDDSDAGFGDAFASRVASLLTKWFSLDGSEGDDTVETVEPMAEPRVGTGSDIAWASGVSDFVFSDDFLILVLALALGAVLYIRSERQNRLDAEAREPLQAPAQ</sequence>
<accession>A0A8K1C8W8</accession>
<dbReference type="GO" id="GO:0036503">
    <property type="term" value="P:ERAD pathway"/>
    <property type="evidence" value="ECO:0007669"/>
    <property type="project" value="TreeGrafter"/>
</dbReference>
<proteinExistence type="inferred from homology"/>
<dbReference type="EMBL" id="SPLM01000111">
    <property type="protein sequence ID" value="TMW58445.1"/>
    <property type="molecule type" value="Genomic_DNA"/>
</dbReference>